<accession>A0A5J6MVL2</accession>
<keyword evidence="1" id="KW-0812">Transmembrane</keyword>
<name>A0A5J6MVL2_9PROT</name>
<organism evidence="2 3">
    <name type="scientific">Hypericibacter adhaerens</name>
    <dbReference type="NCBI Taxonomy" id="2602016"/>
    <lineage>
        <taxon>Bacteria</taxon>
        <taxon>Pseudomonadati</taxon>
        <taxon>Pseudomonadota</taxon>
        <taxon>Alphaproteobacteria</taxon>
        <taxon>Rhodospirillales</taxon>
        <taxon>Dongiaceae</taxon>
        <taxon>Hypericibacter</taxon>
    </lineage>
</organism>
<dbReference type="Proteomes" id="UP000325797">
    <property type="component" value="Chromosome"/>
</dbReference>
<proteinExistence type="predicted"/>
<evidence type="ECO:0000256" key="1">
    <source>
        <dbReference type="SAM" id="Phobius"/>
    </source>
</evidence>
<keyword evidence="3" id="KW-1185">Reference proteome</keyword>
<feature type="transmembrane region" description="Helical" evidence="1">
    <location>
        <begin position="15"/>
        <end position="34"/>
    </location>
</feature>
<evidence type="ECO:0000313" key="2">
    <source>
        <dbReference type="EMBL" id="QEX21331.1"/>
    </source>
</evidence>
<dbReference type="AlphaFoldDB" id="A0A5J6MVL2"/>
<dbReference type="KEGG" id="hadh:FRZ61_12560"/>
<dbReference type="EMBL" id="CP042582">
    <property type="protein sequence ID" value="QEX21331.1"/>
    <property type="molecule type" value="Genomic_DNA"/>
</dbReference>
<sequence length="99" mass="10752">MADTGKHSLPVRKRAIIAIFIAFLNFVGLGAWGITTEIKLLLVLAVIVPALAGAYLLSLRCPNCGTRIYKRKAQIFGEEFAYWGGLGVPRECAKCGTKL</sequence>
<feature type="transmembrane region" description="Helical" evidence="1">
    <location>
        <begin position="40"/>
        <end position="61"/>
    </location>
</feature>
<gene>
    <name evidence="2" type="ORF">FRZ61_12560</name>
</gene>
<keyword evidence="1" id="KW-0472">Membrane</keyword>
<protein>
    <submittedName>
        <fullName evidence="2">Uncharacterized protein</fullName>
    </submittedName>
</protein>
<keyword evidence="1" id="KW-1133">Transmembrane helix</keyword>
<evidence type="ECO:0000313" key="3">
    <source>
        <dbReference type="Proteomes" id="UP000325797"/>
    </source>
</evidence>
<reference evidence="2 3" key="1">
    <citation type="submission" date="2019-08" db="EMBL/GenBank/DDBJ databases">
        <title>Hyperibacter terrae gen. nov., sp. nov. and Hyperibacter viscosus sp. nov., two new members in the family Rhodospirillaceae isolated from the rhizosphere of Hypericum perforatum.</title>
        <authorList>
            <person name="Noviana Z."/>
        </authorList>
    </citation>
    <scope>NUCLEOTIDE SEQUENCE [LARGE SCALE GENOMIC DNA]</scope>
    <source>
        <strain evidence="2 3">R5959</strain>
    </source>
</reference>